<dbReference type="PROSITE" id="PS51031">
    <property type="entry name" value="BESS"/>
    <property type="match status" value="1"/>
</dbReference>
<evidence type="ECO:0000259" key="2">
    <source>
        <dbReference type="PROSITE" id="PS51029"/>
    </source>
</evidence>
<keyword evidence="5" id="KW-1185">Reference proteome</keyword>
<dbReference type="Proteomes" id="UP000594454">
    <property type="component" value="Chromosome 3"/>
</dbReference>
<name>A0A7R8UR78_HERIL</name>
<dbReference type="PROSITE" id="PS51029">
    <property type="entry name" value="MADF"/>
    <property type="match status" value="1"/>
</dbReference>
<evidence type="ECO:0008006" key="6">
    <source>
        <dbReference type="Google" id="ProtNLM"/>
    </source>
</evidence>
<dbReference type="EMBL" id="LR899011">
    <property type="protein sequence ID" value="CAD7085533.1"/>
    <property type="molecule type" value="Genomic_DNA"/>
</dbReference>
<comment type="subcellular location">
    <subcellularLocation>
        <location evidence="1">Nucleus</location>
    </subcellularLocation>
</comment>
<dbReference type="Pfam" id="PF02944">
    <property type="entry name" value="BESS"/>
    <property type="match status" value="1"/>
</dbReference>
<evidence type="ECO:0000259" key="3">
    <source>
        <dbReference type="PROSITE" id="PS51031"/>
    </source>
</evidence>
<dbReference type="OMA" id="ADHNFFQ"/>
<proteinExistence type="predicted"/>
<dbReference type="SMART" id="SM00595">
    <property type="entry name" value="MADF"/>
    <property type="match status" value="1"/>
</dbReference>
<gene>
    <name evidence="4" type="ORF">HERILL_LOCUS8370</name>
</gene>
<organism evidence="4 5">
    <name type="scientific">Hermetia illucens</name>
    <name type="common">Black soldier fly</name>
    <dbReference type="NCBI Taxonomy" id="343691"/>
    <lineage>
        <taxon>Eukaryota</taxon>
        <taxon>Metazoa</taxon>
        <taxon>Ecdysozoa</taxon>
        <taxon>Arthropoda</taxon>
        <taxon>Hexapoda</taxon>
        <taxon>Insecta</taxon>
        <taxon>Pterygota</taxon>
        <taxon>Neoptera</taxon>
        <taxon>Endopterygota</taxon>
        <taxon>Diptera</taxon>
        <taxon>Brachycera</taxon>
        <taxon>Stratiomyomorpha</taxon>
        <taxon>Stratiomyidae</taxon>
        <taxon>Hermetiinae</taxon>
        <taxon>Hermetia</taxon>
    </lineage>
</organism>
<dbReference type="Pfam" id="PF10545">
    <property type="entry name" value="MADF_DNA_bdg"/>
    <property type="match status" value="1"/>
</dbReference>
<dbReference type="GO" id="GO:0003677">
    <property type="term" value="F:DNA binding"/>
    <property type="evidence" value="ECO:0007669"/>
    <property type="project" value="InterPro"/>
</dbReference>
<dbReference type="PANTHER" id="PTHR12243:SF60">
    <property type="entry name" value="SI:CH211-15D5.12-RELATED"/>
    <property type="match status" value="1"/>
</dbReference>
<sequence>MLISSVSRVHYYSSFVSRLLLKVKVVAGMQSDEDFNVKFVNLVKMYKCLYDKKVPEYRNKDEQEKAWFDIAKETHESVSHCKERWRNLRACLSRYIKQQSSADPQHKPYYLAEHMQFLLPFLKSHRPSSINESYSGCDYNSDLNVDLKTLDPEDTNDQDFHNSHQDDYSINVTNRRKLSGTDTTLSVNCVQNPHVDMDNSEAEPEVLFSTSTERIHHDAKRLKLDNTHDTINSSLYAENSDMDFFRSVLPDIQGMTAVQRRKFKIGVLELIDEVLLKYPA</sequence>
<evidence type="ECO:0000256" key="1">
    <source>
        <dbReference type="PROSITE-ProRule" id="PRU00371"/>
    </source>
</evidence>
<reference evidence="4 5" key="1">
    <citation type="submission" date="2020-11" db="EMBL/GenBank/DDBJ databases">
        <authorList>
            <person name="Wallbank WR R."/>
            <person name="Pardo Diaz C."/>
            <person name="Kozak K."/>
            <person name="Martin S."/>
            <person name="Jiggins C."/>
            <person name="Moest M."/>
            <person name="Warren A I."/>
            <person name="Generalovic N T."/>
            <person name="Byers J.R.P. K."/>
            <person name="Montejo-Kovacevich G."/>
            <person name="Yen C E."/>
        </authorList>
    </citation>
    <scope>NUCLEOTIDE SEQUENCE [LARGE SCALE GENOMIC DNA]</scope>
</reference>
<dbReference type="GO" id="GO:0005667">
    <property type="term" value="C:transcription regulator complex"/>
    <property type="evidence" value="ECO:0007669"/>
    <property type="project" value="TreeGrafter"/>
</dbReference>
<evidence type="ECO:0000313" key="5">
    <source>
        <dbReference type="Proteomes" id="UP000594454"/>
    </source>
</evidence>
<dbReference type="PANTHER" id="PTHR12243">
    <property type="entry name" value="MADF DOMAIN TRANSCRIPTION FACTOR"/>
    <property type="match status" value="1"/>
</dbReference>
<dbReference type="InParanoid" id="A0A7R8UR78"/>
<accession>A0A7R8UR78</accession>
<keyword evidence="1" id="KW-0539">Nucleus</keyword>
<evidence type="ECO:0000313" key="4">
    <source>
        <dbReference type="EMBL" id="CAD7085533.1"/>
    </source>
</evidence>
<dbReference type="OrthoDB" id="6147983at2759"/>
<dbReference type="GO" id="GO:0005634">
    <property type="term" value="C:nucleus"/>
    <property type="evidence" value="ECO:0007669"/>
    <property type="project" value="UniProtKB-SubCell"/>
</dbReference>
<protein>
    <recommendedName>
        <fullName evidence="6">MADF domain-containing protein</fullName>
    </recommendedName>
</protein>
<feature type="domain" description="BESS" evidence="3">
    <location>
        <begin position="238"/>
        <end position="277"/>
    </location>
</feature>
<feature type="domain" description="MADF" evidence="2">
    <location>
        <begin position="38"/>
        <end position="123"/>
    </location>
</feature>
<dbReference type="GO" id="GO:0006357">
    <property type="term" value="P:regulation of transcription by RNA polymerase II"/>
    <property type="evidence" value="ECO:0007669"/>
    <property type="project" value="TreeGrafter"/>
</dbReference>
<dbReference type="AlphaFoldDB" id="A0A7R8UR78"/>
<dbReference type="FunCoup" id="A0A7R8UR78">
    <property type="interactions" value="16"/>
</dbReference>
<dbReference type="InterPro" id="IPR006578">
    <property type="entry name" value="MADF-dom"/>
</dbReference>
<dbReference type="InterPro" id="IPR039353">
    <property type="entry name" value="TF_Adf1"/>
</dbReference>
<dbReference type="InterPro" id="IPR004210">
    <property type="entry name" value="BESS_motif"/>
</dbReference>